<evidence type="ECO:0000313" key="4">
    <source>
        <dbReference type="Proteomes" id="UP000315439"/>
    </source>
</evidence>
<reference evidence="3 4" key="1">
    <citation type="submission" date="2019-07" db="EMBL/GenBank/DDBJ databases">
        <title>Draft genome for Aliikangiella sp. M105.</title>
        <authorList>
            <person name="Wang G."/>
        </authorList>
    </citation>
    <scope>NUCLEOTIDE SEQUENCE [LARGE SCALE GENOMIC DNA]</scope>
    <source>
        <strain evidence="3 4">M105</strain>
    </source>
</reference>
<dbReference type="EMBL" id="VIKS01000009">
    <property type="protein sequence ID" value="TQV87128.1"/>
    <property type="molecule type" value="Genomic_DNA"/>
</dbReference>
<sequence>MKNLLRAVVVLYITLSSGTLFAFANGDADNNFVVDCPFSMCGYPGSNMNNYYEYQDRADQYARDNNLGAGTHTIVVVNQDQDTYAVVHVTMNDSNQVTYSHTDGPKSGYNGGRGESNESDEK</sequence>
<dbReference type="AlphaFoldDB" id="A0A545UCD4"/>
<feature type="region of interest" description="Disordered" evidence="1">
    <location>
        <begin position="95"/>
        <end position="122"/>
    </location>
</feature>
<protein>
    <submittedName>
        <fullName evidence="3">Uncharacterized protein</fullName>
    </submittedName>
</protein>
<dbReference type="RefSeq" id="WP_142932148.1">
    <property type="nucleotide sequence ID" value="NZ_ML660165.1"/>
</dbReference>
<comment type="caution">
    <text evidence="3">The sequence shown here is derived from an EMBL/GenBank/DDBJ whole genome shotgun (WGS) entry which is preliminary data.</text>
</comment>
<dbReference type="Proteomes" id="UP000315439">
    <property type="component" value="Unassembled WGS sequence"/>
</dbReference>
<name>A0A545UCD4_9GAMM</name>
<keyword evidence="4" id="KW-1185">Reference proteome</keyword>
<feature type="chain" id="PRO_5021923493" evidence="2">
    <location>
        <begin position="23"/>
        <end position="122"/>
    </location>
</feature>
<evidence type="ECO:0000313" key="3">
    <source>
        <dbReference type="EMBL" id="TQV87128.1"/>
    </source>
</evidence>
<gene>
    <name evidence="3" type="ORF">FLL46_15090</name>
</gene>
<proteinExistence type="predicted"/>
<evidence type="ECO:0000256" key="2">
    <source>
        <dbReference type="SAM" id="SignalP"/>
    </source>
</evidence>
<feature type="signal peptide" evidence="2">
    <location>
        <begin position="1"/>
        <end position="22"/>
    </location>
</feature>
<accession>A0A545UCD4</accession>
<organism evidence="3 4">
    <name type="scientific">Aliikangiella coralliicola</name>
    <dbReference type="NCBI Taxonomy" id="2592383"/>
    <lineage>
        <taxon>Bacteria</taxon>
        <taxon>Pseudomonadati</taxon>
        <taxon>Pseudomonadota</taxon>
        <taxon>Gammaproteobacteria</taxon>
        <taxon>Oceanospirillales</taxon>
        <taxon>Pleioneaceae</taxon>
        <taxon>Aliikangiella</taxon>
    </lineage>
</organism>
<evidence type="ECO:0000256" key="1">
    <source>
        <dbReference type="SAM" id="MobiDB-lite"/>
    </source>
</evidence>
<keyword evidence="2" id="KW-0732">Signal</keyword>